<dbReference type="Pfam" id="PF00075">
    <property type="entry name" value="RNase_H"/>
    <property type="match status" value="1"/>
</dbReference>
<evidence type="ECO:0000259" key="2">
    <source>
        <dbReference type="PROSITE" id="PS50879"/>
    </source>
</evidence>
<dbReference type="CDD" id="cd09276">
    <property type="entry name" value="Rnase_HI_RT_non_LTR"/>
    <property type="match status" value="1"/>
</dbReference>
<feature type="domain" description="RNase H type-1" evidence="2">
    <location>
        <begin position="195"/>
        <end position="333"/>
    </location>
</feature>
<dbReference type="Proteomes" id="UP000235392">
    <property type="component" value="Unassembled WGS sequence"/>
</dbReference>
<dbReference type="PROSITE" id="PS50879">
    <property type="entry name" value="RNASE_H_1"/>
    <property type="match status" value="1"/>
</dbReference>
<dbReference type="GO" id="GO:0003676">
    <property type="term" value="F:nucleic acid binding"/>
    <property type="evidence" value="ECO:0007669"/>
    <property type="project" value="InterPro"/>
</dbReference>
<accession>A0A2N5RZN1</accession>
<name>A0A2N5RZN1_9BASI</name>
<protein>
    <recommendedName>
        <fullName evidence="2">RNase H type-1 domain-containing protein</fullName>
    </recommendedName>
</protein>
<organism evidence="3 4">
    <name type="scientific">Puccinia coronata f. sp. avenae</name>
    <dbReference type="NCBI Taxonomy" id="200324"/>
    <lineage>
        <taxon>Eukaryota</taxon>
        <taxon>Fungi</taxon>
        <taxon>Dikarya</taxon>
        <taxon>Basidiomycota</taxon>
        <taxon>Pucciniomycotina</taxon>
        <taxon>Pucciniomycetes</taxon>
        <taxon>Pucciniales</taxon>
        <taxon>Pucciniaceae</taxon>
        <taxon>Puccinia</taxon>
    </lineage>
</organism>
<dbReference type="InterPro" id="IPR002156">
    <property type="entry name" value="RNaseH_domain"/>
</dbReference>
<reference evidence="3 4" key="1">
    <citation type="submission" date="2017-11" db="EMBL/GenBank/DDBJ databases">
        <title>De novo assembly and phasing of dikaryotic genomes from two isolates of Puccinia coronata f. sp. avenae, the causal agent of oat crown rust.</title>
        <authorList>
            <person name="Miller M.E."/>
            <person name="Zhang Y."/>
            <person name="Omidvar V."/>
            <person name="Sperschneider J."/>
            <person name="Schwessinger B."/>
            <person name="Raley C."/>
            <person name="Palmer J.M."/>
            <person name="Garnica D."/>
            <person name="Upadhyaya N."/>
            <person name="Rathjen J."/>
            <person name="Taylor J.M."/>
            <person name="Park R.F."/>
            <person name="Dodds P.N."/>
            <person name="Hirsch C.D."/>
            <person name="Kianian S.F."/>
            <person name="Figueroa M."/>
        </authorList>
    </citation>
    <scope>NUCLEOTIDE SEQUENCE [LARGE SCALE GENOMIC DNA]</scope>
    <source>
        <strain evidence="3">12SD80</strain>
    </source>
</reference>
<evidence type="ECO:0000256" key="1">
    <source>
        <dbReference type="SAM" id="MobiDB-lite"/>
    </source>
</evidence>
<dbReference type="Gene3D" id="3.30.420.10">
    <property type="entry name" value="Ribonuclease H-like superfamily/Ribonuclease H"/>
    <property type="match status" value="1"/>
</dbReference>
<dbReference type="InterPro" id="IPR036397">
    <property type="entry name" value="RNaseH_sf"/>
</dbReference>
<dbReference type="GO" id="GO:0004523">
    <property type="term" value="F:RNA-DNA hybrid ribonuclease activity"/>
    <property type="evidence" value="ECO:0007669"/>
    <property type="project" value="InterPro"/>
</dbReference>
<proteinExistence type="predicted"/>
<feature type="region of interest" description="Disordered" evidence="1">
    <location>
        <begin position="353"/>
        <end position="393"/>
    </location>
</feature>
<dbReference type="EMBL" id="PGCI01001224">
    <property type="protein sequence ID" value="PLW06392.1"/>
    <property type="molecule type" value="Genomic_DNA"/>
</dbReference>
<dbReference type="AlphaFoldDB" id="A0A2N5RZN1"/>
<evidence type="ECO:0000313" key="3">
    <source>
        <dbReference type="EMBL" id="PLW06392.1"/>
    </source>
</evidence>
<comment type="caution">
    <text evidence="3">The sequence shown here is derived from an EMBL/GenBank/DDBJ whole genome shotgun (WGS) entry which is preliminary data.</text>
</comment>
<evidence type="ECO:0000313" key="4">
    <source>
        <dbReference type="Proteomes" id="UP000235392"/>
    </source>
</evidence>
<gene>
    <name evidence="3" type="ORF">PCASD_25848</name>
</gene>
<dbReference type="SUPFAM" id="SSF53098">
    <property type="entry name" value="Ribonuclease H-like"/>
    <property type="match status" value="1"/>
</dbReference>
<sequence length="393" mass="44256">MFAHLNQKGTKTLDQLKQLGNSRWGLREKDWVRLMESVLLPRVSYGPRSGATYQNKCKLKALADKVDNAAAIYSLGNFKSTPLTWHRERLAVKEAATYFLSTSLRLFTRKLTKKRLDTRVEWILLDRGFRKPDWIAKHHPLPQDQLDQLQQTHPKMIHIQYKRDPNHPRANFLHLQLSKEEAVEATTSLVSAPQNSNSWIVYTDGLYDPENGGASAAVCPELTMAISAALGVNPYYSNHECEAIGLFLALQLLKQAMGQERRSRAFILTDNMGVICRLENYNQAKPGQYIFQEIAALWKDIQADINLTFVWCPGHRGIQGNEAADFLAKDTTERNESPNHIMKANRGLIAARPKGMRTPPQTPKKKACGGCTPSHTGVQTPACRTPSARLQMA</sequence>
<dbReference type="InterPro" id="IPR012337">
    <property type="entry name" value="RNaseH-like_sf"/>
</dbReference>